<sequence>MKAMILAAGRGERMKPLTDTCPKPMLTVHGKPLIEYHIERLVAAGITEIVINHAWLGQQIEAYLGDGSRWHANIRYSAEKNGALETAGGIANALPLLGQEAFWLVNGDVFSSFDFKVRPKLDREQQAHLFMVNNPGHHPGGDFAITQGMLDNLSENKAQRQSYTYSGIAIFKPAFFQQPCFSPQTGGSGQDDGTVMPLGPLLREGAKQQKITASILPGSWTDVGTPERLAELNKDTQSVPSRV</sequence>
<dbReference type="AlphaFoldDB" id="A0AAE9YSM9"/>
<dbReference type="SUPFAM" id="SSF53448">
    <property type="entry name" value="Nucleotide-diphospho-sugar transferases"/>
    <property type="match status" value="1"/>
</dbReference>
<dbReference type="EMBL" id="CP059735">
    <property type="protein sequence ID" value="WDD99573.1"/>
    <property type="molecule type" value="Genomic_DNA"/>
</dbReference>
<evidence type="ECO:0000256" key="2">
    <source>
        <dbReference type="ARBA" id="ARBA00022695"/>
    </source>
</evidence>
<evidence type="ECO:0000259" key="3">
    <source>
        <dbReference type="Pfam" id="PF00483"/>
    </source>
</evidence>
<dbReference type="PANTHER" id="PTHR43584:SF8">
    <property type="entry name" value="N-ACETYLMURAMATE ALPHA-1-PHOSPHATE URIDYLYLTRANSFERASE"/>
    <property type="match status" value="1"/>
</dbReference>
<keyword evidence="2" id="KW-0548">Nucleotidyltransferase</keyword>
<dbReference type="NCBIfam" id="NF045761">
    <property type="entry name" value="NAMPUrTaseMurU"/>
    <property type="match status" value="1"/>
</dbReference>
<dbReference type="PANTHER" id="PTHR43584">
    <property type="entry name" value="NUCLEOTIDYL TRANSFERASE"/>
    <property type="match status" value="1"/>
</dbReference>
<evidence type="ECO:0000313" key="5">
    <source>
        <dbReference type="Proteomes" id="UP000032568"/>
    </source>
</evidence>
<accession>A0AAE9YSM9</accession>
<reference evidence="4 5" key="1">
    <citation type="journal article" date="2015" name="Genome Announc.">
        <title>Draft Genome Sequences of Marine Isolates of Thalassomonas viridans and Thalassomonas actiniarum.</title>
        <authorList>
            <person name="Olonade I."/>
            <person name="van Zyl L.J."/>
            <person name="Trindade M."/>
        </authorList>
    </citation>
    <scope>NUCLEOTIDE SEQUENCE [LARGE SCALE GENOMIC DNA]</scope>
    <source>
        <strain evidence="4 5">A5K-106</strain>
    </source>
</reference>
<dbReference type="InterPro" id="IPR050065">
    <property type="entry name" value="GlmU-like"/>
</dbReference>
<dbReference type="GO" id="GO:0016779">
    <property type="term" value="F:nucleotidyltransferase activity"/>
    <property type="evidence" value="ECO:0007669"/>
    <property type="project" value="UniProtKB-KW"/>
</dbReference>
<feature type="domain" description="Nucleotidyl transferase" evidence="3">
    <location>
        <begin position="2"/>
        <end position="237"/>
    </location>
</feature>
<dbReference type="KEGG" id="tact:SG35_002535"/>
<protein>
    <submittedName>
        <fullName evidence="4">Nucleotidyltransferase family protein</fullName>
    </submittedName>
</protein>
<keyword evidence="1" id="KW-0808">Transferase</keyword>
<proteinExistence type="predicted"/>
<dbReference type="CDD" id="cd06422">
    <property type="entry name" value="NTP_transferase_like_1"/>
    <property type="match status" value="1"/>
</dbReference>
<evidence type="ECO:0000256" key="1">
    <source>
        <dbReference type="ARBA" id="ARBA00022679"/>
    </source>
</evidence>
<dbReference type="RefSeq" id="WP_044832176.1">
    <property type="nucleotide sequence ID" value="NZ_CP059735.1"/>
</dbReference>
<evidence type="ECO:0000313" key="4">
    <source>
        <dbReference type="EMBL" id="WDD99573.1"/>
    </source>
</evidence>
<dbReference type="InterPro" id="IPR054790">
    <property type="entry name" value="MurU"/>
</dbReference>
<dbReference type="Pfam" id="PF00483">
    <property type="entry name" value="NTP_transferase"/>
    <property type="match status" value="1"/>
</dbReference>
<reference evidence="4 5" key="2">
    <citation type="journal article" date="2022" name="Mar. Drugs">
        <title>Bioassay-Guided Fractionation Leads to the Detection of Cholic Acid Generated by the Rare Thalassomonas sp.</title>
        <authorList>
            <person name="Pheiffer F."/>
            <person name="Schneider Y.K."/>
            <person name="Hansen E.H."/>
            <person name="Andersen J.H."/>
            <person name="Isaksson J."/>
            <person name="Busche T."/>
            <person name="R C."/>
            <person name="Kalinowski J."/>
            <person name="Zyl L.V."/>
            <person name="Trindade M."/>
        </authorList>
    </citation>
    <scope>NUCLEOTIDE SEQUENCE [LARGE SCALE GENOMIC DNA]</scope>
    <source>
        <strain evidence="4 5">A5K-106</strain>
    </source>
</reference>
<dbReference type="InterPro" id="IPR005835">
    <property type="entry name" value="NTP_transferase_dom"/>
</dbReference>
<organism evidence="4 5">
    <name type="scientific">Thalassomonas actiniarum</name>
    <dbReference type="NCBI Taxonomy" id="485447"/>
    <lineage>
        <taxon>Bacteria</taxon>
        <taxon>Pseudomonadati</taxon>
        <taxon>Pseudomonadota</taxon>
        <taxon>Gammaproteobacteria</taxon>
        <taxon>Alteromonadales</taxon>
        <taxon>Colwelliaceae</taxon>
        <taxon>Thalassomonas</taxon>
    </lineage>
</organism>
<keyword evidence="5" id="KW-1185">Reference proteome</keyword>
<dbReference type="InterPro" id="IPR029044">
    <property type="entry name" value="Nucleotide-diphossugar_trans"/>
</dbReference>
<dbReference type="Gene3D" id="3.90.550.10">
    <property type="entry name" value="Spore Coat Polysaccharide Biosynthesis Protein SpsA, Chain A"/>
    <property type="match status" value="1"/>
</dbReference>
<name>A0AAE9YSM9_9GAMM</name>
<gene>
    <name evidence="4" type="ORF">SG35_002535</name>
</gene>
<dbReference type="Proteomes" id="UP000032568">
    <property type="component" value="Chromosome"/>
</dbReference>